<accession>A0ACC1LPY1</accession>
<evidence type="ECO:0000313" key="1">
    <source>
        <dbReference type="EMBL" id="KAJ2813399.1"/>
    </source>
</evidence>
<protein>
    <submittedName>
        <fullName evidence="1">Uncharacterized protein</fullName>
    </submittedName>
</protein>
<proteinExistence type="predicted"/>
<keyword evidence="2" id="KW-1185">Reference proteome</keyword>
<organism evidence="1 2">
    <name type="scientific">Coemansia furcata</name>
    <dbReference type="NCBI Taxonomy" id="417177"/>
    <lineage>
        <taxon>Eukaryota</taxon>
        <taxon>Fungi</taxon>
        <taxon>Fungi incertae sedis</taxon>
        <taxon>Zoopagomycota</taxon>
        <taxon>Kickxellomycotina</taxon>
        <taxon>Kickxellomycetes</taxon>
        <taxon>Kickxellales</taxon>
        <taxon>Kickxellaceae</taxon>
        <taxon>Coemansia</taxon>
    </lineage>
</organism>
<comment type="caution">
    <text evidence="1">The sequence shown here is derived from an EMBL/GenBank/DDBJ whole genome shotgun (WGS) entry which is preliminary data.</text>
</comment>
<name>A0ACC1LPY1_9FUNG</name>
<evidence type="ECO:0000313" key="2">
    <source>
        <dbReference type="Proteomes" id="UP001140096"/>
    </source>
</evidence>
<reference evidence="1" key="1">
    <citation type="submission" date="2022-07" db="EMBL/GenBank/DDBJ databases">
        <title>Phylogenomic reconstructions and comparative analyses of Kickxellomycotina fungi.</title>
        <authorList>
            <person name="Reynolds N.K."/>
            <person name="Stajich J.E."/>
            <person name="Barry K."/>
            <person name="Grigoriev I.V."/>
            <person name="Crous P."/>
            <person name="Smith M.E."/>
        </authorList>
    </citation>
    <scope>NUCLEOTIDE SEQUENCE</scope>
    <source>
        <strain evidence="1">CBS 102833</strain>
    </source>
</reference>
<dbReference type="EMBL" id="JANBUP010000062">
    <property type="protein sequence ID" value="KAJ2813399.1"/>
    <property type="molecule type" value="Genomic_DNA"/>
</dbReference>
<sequence>MIHQEWWLTYEGLWTESKGEDETCENTNDANSNYVWCIVGSNIDTDTVLPNGLTQAQQDSVDRALAYARELQQTVFKDILEEERQRSDEERKLPACTVNPGLLAGVDMRNLSVMSRLYVGSINFELTEEHIQRVFSEFGSVSSVSMAKDPATGRHKGFGFVEYDVPEAATLAMDVMNGMMVGGRQLKIGRPNNYNLAVTQGFPAPPDERIYVANVNEAISEDVLREIFAPFGEVKACVLSADVTTRKHRGWGFIEFAESTPAEQAAMAMNGFSLGNLTLRVRKCVVGGPLGEGMAALTSLPLPSEAGASNNGLQTTGPRPPQQVIDVAASINMSISEATGSATIQPPAPQTAQKAVTPSPIVVLENVVGGRSEVDDELAADMEGEGSKCGAIAKVVVHFASQEEIQAASGVEGSEVSIFLQFKEAASAVRAVELFDGRWFAGRQVAASHFDLERYRAVTSADTMVYIPEASD</sequence>
<gene>
    <name evidence="1" type="ORF">H4S07_000719</name>
</gene>
<dbReference type="Proteomes" id="UP001140096">
    <property type="component" value="Unassembled WGS sequence"/>
</dbReference>